<dbReference type="InterPro" id="IPR033992">
    <property type="entry name" value="NKR-like_CTLD"/>
</dbReference>
<dbReference type="Proteomes" id="UP000189704">
    <property type="component" value="Unplaced"/>
</dbReference>
<evidence type="ECO:0000256" key="5">
    <source>
        <dbReference type="ARBA" id="ARBA00022989"/>
    </source>
</evidence>
<dbReference type="PANTHER" id="PTHR22800:SF242">
    <property type="entry name" value="NKG2-A_NKG2-B TYPE II INTEGRAL MEMBRANE PROTEIN"/>
    <property type="match status" value="1"/>
</dbReference>
<feature type="transmembrane region" description="Helical" evidence="9">
    <location>
        <begin position="71"/>
        <end position="94"/>
    </location>
</feature>
<evidence type="ECO:0000259" key="10">
    <source>
        <dbReference type="PROSITE" id="PS50041"/>
    </source>
</evidence>
<dbReference type="GeneID" id="103263270"/>
<proteinExistence type="predicted"/>
<evidence type="ECO:0000256" key="1">
    <source>
        <dbReference type="ARBA" id="ARBA00004606"/>
    </source>
</evidence>
<keyword evidence="5 9" id="KW-1133">Transmembrane helix</keyword>
<feature type="domain" description="C-type lectin" evidence="10">
    <location>
        <begin position="126"/>
        <end position="196"/>
    </location>
</feature>
<evidence type="ECO:0000313" key="12">
    <source>
        <dbReference type="RefSeq" id="XP_021569564.1"/>
    </source>
</evidence>
<evidence type="ECO:0000256" key="7">
    <source>
        <dbReference type="ARBA" id="ARBA00023170"/>
    </source>
</evidence>
<dbReference type="GO" id="GO:0016020">
    <property type="term" value="C:membrane"/>
    <property type="evidence" value="ECO:0007669"/>
    <property type="project" value="UniProtKB-SubCell"/>
</dbReference>
<reference evidence="12" key="1">
    <citation type="submission" date="2025-08" db="UniProtKB">
        <authorList>
            <consortium name="RefSeq"/>
        </authorList>
    </citation>
    <scope>IDENTIFICATION</scope>
</reference>
<accession>A0A3Q0DZP5</accession>
<dbReference type="InterPro" id="IPR016187">
    <property type="entry name" value="CTDL_fold"/>
</dbReference>
<keyword evidence="11" id="KW-1185">Reference proteome</keyword>
<dbReference type="RefSeq" id="XP_021569564.1">
    <property type="nucleotide sequence ID" value="XM_021713889.1"/>
</dbReference>
<evidence type="ECO:0000256" key="4">
    <source>
        <dbReference type="ARBA" id="ARBA00022968"/>
    </source>
</evidence>
<dbReference type="SUPFAM" id="SSF56436">
    <property type="entry name" value="C-type lectin-like"/>
    <property type="match status" value="1"/>
</dbReference>
<dbReference type="InterPro" id="IPR016186">
    <property type="entry name" value="C-type_lectin-like/link_sf"/>
</dbReference>
<protein>
    <submittedName>
        <fullName evidence="12">NKG2-A/NKG2-B type II integral membrane protein-like</fullName>
    </submittedName>
</protein>
<name>A0A3Q0DZP5_CARSF</name>
<dbReference type="OrthoDB" id="10059571at2759"/>
<keyword evidence="7" id="KW-0675">Receptor</keyword>
<evidence type="ECO:0000256" key="2">
    <source>
        <dbReference type="ARBA" id="ARBA00022692"/>
    </source>
</evidence>
<dbReference type="GO" id="GO:0030246">
    <property type="term" value="F:carbohydrate binding"/>
    <property type="evidence" value="ECO:0007669"/>
    <property type="project" value="UniProtKB-KW"/>
</dbReference>
<gene>
    <name evidence="12" type="primary">LOC103263270</name>
</gene>
<dbReference type="InterPro" id="IPR050919">
    <property type="entry name" value="NKG2/CD94_NK_receptors"/>
</dbReference>
<dbReference type="PROSITE" id="PS50041">
    <property type="entry name" value="C_TYPE_LECTIN_2"/>
    <property type="match status" value="1"/>
</dbReference>
<dbReference type="Gene3D" id="3.10.100.10">
    <property type="entry name" value="Mannose-Binding Protein A, subunit A"/>
    <property type="match status" value="1"/>
</dbReference>
<evidence type="ECO:0000256" key="3">
    <source>
        <dbReference type="ARBA" id="ARBA00022734"/>
    </source>
</evidence>
<keyword evidence="4" id="KW-0735">Signal-anchor</keyword>
<dbReference type="PANTHER" id="PTHR22800">
    <property type="entry name" value="C-TYPE LECTIN PROTEINS"/>
    <property type="match status" value="1"/>
</dbReference>
<sequence length="196" mass="22208">MDNQRVIYTELNLPSNPKKQQRKPKGNLSSILVTEQEITYAELNLQNASQDFQDNDNISHCKDLLSPPEKLIAAILGIICLALIVTMIATVIILSTATKKQVNSFQNTRTQKAYNCSRCPEEWFTYFNSCYYIGNEIKTWDESVMACASMNASLFYIDNEEEVKLLASLLSEAWIGVSRSSSDRPWMSKGSTFKLK</sequence>
<dbReference type="Pfam" id="PF00059">
    <property type="entry name" value="Lectin_C"/>
    <property type="match status" value="1"/>
</dbReference>
<dbReference type="AlphaFoldDB" id="A0A3Q0DZP5"/>
<dbReference type="InterPro" id="IPR001304">
    <property type="entry name" value="C-type_lectin-like"/>
</dbReference>
<keyword evidence="8" id="KW-0325">Glycoprotein</keyword>
<keyword evidence="3" id="KW-0430">Lectin</keyword>
<dbReference type="GO" id="GO:0045954">
    <property type="term" value="P:positive regulation of natural killer cell mediated cytotoxicity"/>
    <property type="evidence" value="ECO:0007669"/>
    <property type="project" value="TreeGrafter"/>
</dbReference>
<evidence type="ECO:0000256" key="8">
    <source>
        <dbReference type="ARBA" id="ARBA00023180"/>
    </source>
</evidence>
<keyword evidence="2 9" id="KW-0812">Transmembrane</keyword>
<dbReference type="CDD" id="cd03593">
    <property type="entry name" value="CLECT_NK_receptors_like"/>
    <property type="match status" value="1"/>
</dbReference>
<keyword evidence="6 9" id="KW-0472">Membrane</keyword>
<evidence type="ECO:0000256" key="6">
    <source>
        <dbReference type="ARBA" id="ARBA00023136"/>
    </source>
</evidence>
<evidence type="ECO:0000256" key="9">
    <source>
        <dbReference type="SAM" id="Phobius"/>
    </source>
</evidence>
<organism evidence="11 12">
    <name type="scientific">Carlito syrichta</name>
    <name type="common">Philippine tarsier</name>
    <name type="synonym">Tarsius syrichta</name>
    <dbReference type="NCBI Taxonomy" id="1868482"/>
    <lineage>
        <taxon>Eukaryota</taxon>
        <taxon>Metazoa</taxon>
        <taxon>Chordata</taxon>
        <taxon>Craniata</taxon>
        <taxon>Vertebrata</taxon>
        <taxon>Euteleostomi</taxon>
        <taxon>Mammalia</taxon>
        <taxon>Eutheria</taxon>
        <taxon>Euarchontoglires</taxon>
        <taxon>Primates</taxon>
        <taxon>Haplorrhini</taxon>
        <taxon>Tarsiiformes</taxon>
        <taxon>Tarsiidae</taxon>
        <taxon>Carlito</taxon>
    </lineage>
</organism>
<dbReference type="GO" id="GO:0002223">
    <property type="term" value="P:stimulatory C-type lectin receptor signaling pathway"/>
    <property type="evidence" value="ECO:0007669"/>
    <property type="project" value="TreeGrafter"/>
</dbReference>
<evidence type="ECO:0000313" key="11">
    <source>
        <dbReference type="Proteomes" id="UP000189704"/>
    </source>
</evidence>
<comment type="subcellular location">
    <subcellularLocation>
        <location evidence="1">Membrane</location>
        <topology evidence="1">Single-pass type II membrane protein</topology>
    </subcellularLocation>
</comment>
<dbReference type="KEGG" id="csyr:103263270"/>